<dbReference type="InterPro" id="IPR045851">
    <property type="entry name" value="AMP-bd_C_sf"/>
</dbReference>
<dbReference type="SUPFAM" id="SSF47336">
    <property type="entry name" value="ACP-like"/>
    <property type="match status" value="2"/>
</dbReference>
<dbReference type="Pfam" id="PF00668">
    <property type="entry name" value="Condensation"/>
    <property type="match status" value="2"/>
</dbReference>
<dbReference type="Gene3D" id="3.30.300.30">
    <property type="match status" value="2"/>
</dbReference>
<dbReference type="PANTHER" id="PTHR45527:SF1">
    <property type="entry name" value="FATTY ACID SYNTHASE"/>
    <property type="match status" value="1"/>
</dbReference>
<dbReference type="Gene3D" id="2.30.38.10">
    <property type="entry name" value="Luciferase, Domain 3"/>
    <property type="match status" value="2"/>
</dbReference>
<accession>A0A4U5WQR4</accession>
<dbReference type="Gene3D" id="1.10.1200.10">
    <property type="entry name" value="ACP-like"/>
    <property type="match status" value="1"/>
</dbReference>
<gene>
    <name evidence="6" type="ORF">E4U91_34765</name>
</gene>
<dbReference type="GO" id="GO:0031177">
    <property type="term" value="F:phosphopantetheine binding"/>
    <property type="evidence" value="ECO:0007669"/>
    <property type="project" value="InterPro"/>
</dbReference>
<evidence type="ECO:0000256" key="1">
    <source>
        <dbReference type="ARBA" id="ARBA00001957"/>
    </source>
</evidence>
<dbReference type="InterPro" id="IPR001242">
    <property type="entry name" value="Condensation_dom"/>
</dbReference>
<dbReference type="GO" id="GO:0005737">
    <property type="term" value="C:cytoplasm"/>
    <property type="evidence" value="ECO:0007669"/>
    <property type="project" value="TreeGrafter"/>
</dbReference>
<dbReference type="InterPro" id="IPR020845">
    <property type="entry name" value="AMP-binding_CS"/>
</dbReference>
<dbReference type="OrthoDB" id="2472181at2"/>
<feature type="compositionally biased region" description="Low complexity" evidence="4">
    <location>
        <begin position="212"/>
        <end position="227"/>
    </location>
</feature>
<dbReference type="GO" id="GO:0044550">
    <property type="term" value="P:secondary metabolite biosynthetic process"/>
    <property type="evidence" value="ECO:0007669"/>
    <property type="project" value="TreeGrafter"/>
</dbReference>
<dbReference type="InterPro" id="IPR000873">
    <property type="entry name" value="AMP-dep_synth/lig_dom"/>
</dbReference>
<proteinExistence type="predicted"/>
<dbReference type="EMBL" id="SZNQ01000001">
    <property type="protein sequence ID" value="TKT04658.1"/>
    <property type="molecule type" value="Genomic_DNA"/>
</dbReference>
<dbReference type="InterPro" id="IPR006162">
    <property type="entry name" value="Ppantetheine_attach_site"/>
</dbReference>
<evidence type="ECO:0000259" key="5">
    <source>
        <dbReference type="PROSITE" id="PS50075"/>
    </source>
</evidence>
<dbReference type="Pfam" id="PF00501">
    <property type="entry name" value="AMP-binding"/>
    <property type="match status" value="2"/>
</dbReference>
<dbReference type="FunFam" id="2.30.38.10:FF:000001">
    <property type="entry name" value="Non-ribosomal peptide synthetase PvdI"/>
    <property type="match status" value="2"/>
</dbReference>
<comment type="caution">
    <text evidence="6">The sequence shown here is derived from an EMBL/GenBank/DDBJ whole genome shotgun (WGS) entry which is preliminary data.</text>
</comment>
<dbReference type="FunFam" id="1.10.1200.10:FF:000005">
    <property type="entry name" value="Nonribosomal peptide synthetase 1"/>
    <property type="match status" value="2"/>
</dbReference>
<keyword evidence="7" id="KW-1185">Reference proteome</keyword>
<comment type="cofactor">
    <cofactor evidence="1">
        <name>pantetheine 4'-phosphate</name>
        <dbReference type="ChEBI" id="CHEBI:47942"/>
    </cofactor>
</comment>
<dbReference type="InterPro" id="IPR009081">
    <property type="entry name" value="PP-bd_ACP"/>
</dbReference>
<dbReference type="Gene3D" id="3.30.559.30">
    <property type="entry name" value="Nonribosomal peptide synthetase, condensation domain"/>
    <property type="match status" value="2"/>
</dbReference>
<feature type="compositionally biased region" description="Basic residues" evidence="4">
    <location>
        <begin position="2121"/>
        <end position="2131"/>
    </location>
</feature>
<dbReference type="PROSITE" id="PS50075">
    <property type="entry name" value="CARRIER"/>
    <property type="match status" value="2"/>
</dbReference>
<feature type="region of interest" description="Disordered" evidence="4">
    <location>
        <begin position="209"/>
        <end position="240"/>
    </location>
</feature>
<dbReference type="InterPro" id="IPR025110">
    <property type="entry name" value="AMP-bd_C"/>
</dbReference>
<dbReference type="Pfam" id="PF13193">
    <property type="entry name" value="AMP-binding_C"/>
    <property type="match status" value="2"/>
</dbReference>
<dbReference type="CDD" id="cd12117">
    <property type="entry name" value="A_NRPS_Srf_like"/>
    <property type="match status" value="2"/>
</dbReference>
<dbReference type="CDD" id="cd19540">
    <property type="entry name" value="LCL_NRPS-like"/>
    <property type="match status" value="1"/>
</dbReference>
<dbReference type="InterPro" id="IPR010071">
    <property type="entry name" value="AA_adenyl_dom"/>
</dbReference>
<dbReference type="GO" id="GO:0043041">
    <property type="term" value="P:amino acid activation for nonribosomal peptide biosynthetic process"/>
    <property type="evidence" value="ECO:0007669"/>
    <property type="project" value="TreeGrafter"/>
</dbReference>
<dbReference type="InterPro" id="IPR023213">
    <property type="entry name" value="CAT-like_dom_sf"/>
</dbReference>
<dbReference type="GO" id="GO:0003824">
    <property type="term" value="F:catalytic activity"/>
    <property type="evidence" value="ECO:0007669"/>
    <property type="project" value="InterPro"/>
</dbReference>
<evidence type="ECO:0000256" key="2">
    <source>
        <dbReference type="ARBA" id="ARBA00022450"/>
    </source>
</evidence>
<dbReference type="GO" id="GO:0008610">
    <property type="term" value="P:lipid biosynthetic process"/>
    <property type="evidence" value="ECO:0007669"/>
    <property type="project" value="UniProtKB-ARBA"/>
</dbReference>
<dbReference type="SUPFAM" id="SSF56801">
    <property type="entry name" value="Acetyl-CoA synthetase-like"/>
    <property type="match status" value="2"/>
</dbReference>
<dbReference type="InterPro" id="IPR029058">
    <property type="entry name" value="AB_hydrolase_fold"/>
</dbReference>
<protein>
    <submittedName>
        <fullName evidence="6">Amino acid adenylation domain-containing protein</fullName>
    </submittedName>
</protein>
<dbReference type="InterPro" id="IPR036736">
    <property type="entry name" value="ACP-like_sf"/>
</dbReference>
<evidence type="ECO:0000313" key="6">
    <source>
        <dbReference type="EMBL" id="TKT04658.1"/>
    </source>
</evidence>
<keyword evidence="2" id="KW-0596">Phosphopantetheine</keyword>
<evidence type="ECO:0000256" key="3">
    <source>
        <dbReference type="ARBA" id="ARBA00022553"/>
    </source>
</evidence>
<dbReference type="Gene3D" id="3.40.50.1820">
    <property type="entry name" value="alpha/beta hydrolase"/>
    <property type="match status" value="1"/>
</dbReference>
<dbReference type="InterPro" id="IPR020806">
    <property type="entry name" value="PKS_PP-bd"/>
</dbReference>
<feature type="domain" description="Carrier" evidence="5">
    <location>
        <begin position="2035"/>
        <end position="2111"/>
    </location>
</feature>
<dbReference type="GO" id="GO:0017000">
    <property type="term" value="P:antibiotic biosynthetic process"/>
    <property type="evidence" value="ECO:0007669"/>
    <property type="project" value="UniProtKB-ARBA"/>
</dbReference>
<dbReference type="Pfam" id="PF00550">
    <property type="entry name" value="PP-binding"/>
    <property type="match status" value="2"/>
</dbReference>
<dbReference type="Proteomes" id="UP000305929">
    <property type="component" value="Unassembled WGS sequence"/>
</dbReference>
<dbReference type="Gene3D" id="3.30.559.10">
    <property type="entry name" value="Chloramphenicol acetyltransferase-like domain"/>
    <property type="match status" value="2"/>
</dbReference>
<dbReference type="SUPFAM" id="SSF52777">
    <property type="entry name" value="CoA-dependent acyltransferases"/>
    <property type="match status" value="4"/>
</dbReference>
<dbReference type="PANTHER" id="PTHR45527">
    <property type="entry name" value="NONRIBOSOMAL PEPTIDE SYNTHETASE"/>
    <property type="match status" value="1"/>
</dbReference>
<dbReference type="Gene3D" id="3.40.50.980">
    <property type="match status" value="4"/>
</dbReference>
<evidence type="ECO:0000256" key="4">
    <source>
        <dbReference type="SAM" id="MobiDB-lite"/>
    </source>
</evidence>
<feature type="region of interest" description="Disordered" evidence="4">
    <location>
        <begin position="2109"/>
        <end position="2140"/>
    </location>
</feature>
<dbReference type="PROSITE" id="PS00012">
    <property type="entry name" value="PHOSPHOPANTETHEINE"/>
    <property type="match status" value="2"/>
</dbReference>
<dbReference type="NCBIfam" id="TIGR01733">
    <property type="entry name" value="AA-adenyl-dom"/>
    <property type="match status" value="2"/>
</dbReference>
<dbReference type="PROSITE" id="PS00455">
    <property type="entry name" value="AMP_BINDING"/>
    <property type="match status" value="2"/>
</dbReference>
<feature type="domain" description="Carrier" evidence="5">
    <location>
        <begin position="978"/>
        <end position="1054"/>
    </location>
</feature>
<sequence>MSAPAAGVRRPLSPAQAGVWYAQRLDPANPVFHMGGYLDILGPADPDLLRATVAALVAEDETTRLRFTEADGVPQQYFAAEADFTPHLYDVSGDPDPAAAAMRAMRADLESPPDLEHGPLFTHLLFRLGDEHFIWYHRVHHLVHDGYSASIQRRRAAEIYTALVTGGDPGTPYGSYAVLLDEQAAYAGSAAQRRDRAYWARLMEGAEPPVGPAGSATPADAAAHGSTPDGTAPRGPAAGIVRDVSEVDRSLRDALDGFAERSRVTWQQALLAVAVLHRGLWAGGSDVLLGLPVPGRVTPGSHRTPGMAANTVPLRCGIDPRESCEDLAARVAAQSLRAQWHQRYADTDLLRDLGWPVRGRSRFGPVVNIVPLDERTTFAGLPAVSHLLSTGGTADDLTLSVTIGDGGGLRFDVTLDAAQAGSVDLAAYSRSFAQLLSSVVTGPAGRTVAELDVCDPQDRARVVERWNDTAAPPEHRSVPTVFTAQVARTPDATAVIDGDEHLTYQDLDTRANQLAHHLTATGTRRGDIVGVLLERGTHLATALLATLKAGAAYAVLDPDFPDERLTTTTSDAAITTVITTTQHRDRLREHITAHTLDTLNLAHQRATSPAVTTTGLDAACLMFTSGSTGRPKAILTPHHAITGTLHHQTYTPLGPTHTTLQCSPTSWDAFSLEFWGALLHGATTVLHPGQRPEPDTIHHLTHTHPITTLQTSSTLFNYLVDHHPTTFQHLHTAFTGGEPASSTHIARIQERCPALRVVNGYGPAESMGFTTTYEIPRGGTTGSSVPIGRPIVNKQAYVLDTALRPVPPGVTGELYLTGTGLAHGYHNQPTLTATRFVPNPYGPPGTRLYRTGDLAHWTTHGHLNYDGRTDTQIKIRGFRIEPTDIEHTLLKHPHITQAALTPTTNPTGEPCLAAYLTTPPGTDLDASDVKRWLRERMPDHMVPAAVTVLDQLPFTPNGKLDHRALPAPAFAVKEQGRPPRTPEEVALCELFGEVLNSGRPVTLDDDFFDLGGHSLLAARLTHRANHTLGTHLTIRDVFQAPTVADLTTRITGQETGGRTGPTFVGGSGRPARVPLSEAQRRLWLQASVDGPGTAYNVPLFVRLDGAVNQEALRAAVRDVVRRHEVLRTVIAQEEGDAEPWQRVLDADGPDALAFEVAVSSEERIEEDLRAAAAHVFELTRRPPMRVTLFELAAGERYVLSLVLHHIATDGQSVRPLFDDLTEAYRARRAGEAPAWRPLPAQYADWAHWQRHTLAESGVLEDDLAYWKEALADLPEELGLQLDRPRPARAGHLGGAVPVEFGRDLMDGVRELARRERCTPFMVLHAALVATLTRMGAGTDLPIGSPVAGRSAEELRGLVGFFVNTLVLRVDASGDPSFRELLGRVRGADLDAFAHQDAPFDRVLEAVNPVRSLSRHPLFQVCLALEDGTDCAVELPGTARTYARVVDTPTAKYDWEFLLRDDPVAGLAGAVLFSAEIFEPATAQRMVRAFRTVLERVLAEPDGALSAVDVLDAEERVRVVERWNDTAAPPEHRSVPAVFAAQVARTPDATAVIDGDEHLTYQDLDTRANQLAHHLTATGTRRGDIVGVLLERGTHLATALLATLKAGAAYAVLDPDFPDERLTTTTTDAAITTVITTTQHRDRLREHITAHTLDTLNLTHQRATSPAVTTTGLDAACLMFTSGSTGRPKAILTPHHAITGTLHQQTYTPLGPTHTTLQCSPTSWDAFSLEFWGALLHGATTVLHPGQRPEPDTIHHLTHTHPITTLQTSSTLFNYLVDHHPTTFQHLHTAFTGGEPASPSHVARIMRRYPDLRVVNGYGPAESMGFTTVHPVTSPEEAAGSALPIGRPIVNKQAYVLDTALRPVPPGVTGELYLTGTGLAHGYHNQPTLTATRFVPNPYGPPGTRLYRTGDLAHWTTHGHLNYDGRTDTQIKIRGFRIEPTDIEHTLLKHPHITQAALTPTTNPTGEPCLAAYLTTPPGTELDTREVRSWLRDRLPHYMVPAAFTVLERLPFTPNGKLDVRALPAPRFAVGEQGRAPRTDHERLLCELFGEVLNTGRPVTLDDDFFDLGGHSLLAARLTHRANHTLGTHLTIRDVFQAPTVADLTTRIDAMRAGPDGGPGGRRARPTLRRRTSAGALLPQS</sequence>
<organism evidence="6 7">
    <name type="scientific">Streptomyces lasalocidi</name>
    <name type="common">Streptomyces lasaliensis</name>
    <dbReference type="NCBI Taxonomy" id="324833"/>
    <lineage>
        <taxon>Bacteria</taxon>
        <taxon>Bacillati</taxon>
        <taxon>Actinomycetota</taxon>
        <taxon>Actinomycetes</taxon>
        <taxon>Kitasatosporales</taxon>
        <taxon>Streptomycetaceae</taxon>
        <taxon>Streptomyces</taxon>
    </lineage>
</organism>
<keyword evidence="3" id="KW-0597">Phosphoprotein</keyword>
<evidence type="ECO:0000313" key="7">
    <source>
        <dbReference type="Proteomes" id="UP000305929"/>
    </source>
</evidence>
<reference evidence="6 7" key="1">
    <citation type="submission" date="2019-04" db="EMBL/GenBank/DDBJ databases">
        <title>Streptomyces lasaliensis sp. nov., an Actinomycete isolated from soil which produces the polyether antibiotic lasalocid.</title>
        <authorList>
            <person name="Erwin G."/>
            <person name="Haber C."/>
        </authorList>
    </citation>
    <scope>NUCLEOTIDE SEQUENCE [LARGE SCALE GENOMIC DNA]</scope>
    <source>
        <strain evidence="6 7">X-537</strain>
    </source>
</reference>
<dbReference type="RefSeq" id="WP_137310480.1">
    <property type="nucleotide sequence ID" value="NZ_SZNQ01000001.1"/>
</dbReference>
<dbReference type="SMART" id="SM00823">
    <property type="entry name" value="PKS_PP"/>
    <property type="match status" value="2"/>
</dbReference>
<name>A0A4U5WQR4_STRLS</name>